<feature type="binding site" evidence="6">
    <location>
        <position position="263"/>
    </location>
    <ligand>
        <name>Ca(2+)</name>
        <dbReference type="ChEBI" id="CHEBI:29108"/>
    </ligand>
</feature>
<evidence type="ECO:0000256" key="7">
    <source>
        <dbReference type="SAM" id="SignalP"/>
    </source>
</evidence>
<dbReference type="GO" id="GO:0046872">
    <property type="term" value="F:metal ion binding"/>
    <property type="evidence" value="ECO:0007669"/>
    <property type="project" value="UniProtKB-KW"/>
</dbReference>
<evidence type="ECO:0000256" key="2">
    <source>
        <dbReference type="ARBA" id="ARBA00022729"/>
    </source>
</evidence>
<keyword evidence="2 7" id="KW-0732">Signal</keyword>
<accession>A0A418MJ87</accession>
<proteinExistence type="inferred from homology"/>
<comment type="similarity">
    <text evidence="1">Belongs to the peptidase S45 family.</text>
</comment>
<dbReference type="Pfam" id="PF01804">
    <property type="entry name" value="Penicil_amidase"/>
    <property type="match status" value="1"/>
</dbReference>
<dbReference type="InterPro" id="IPR023343">
    <property type="entry name" value="Penicillin_amidase_dom1"/>
</dbReference>
<dbReference type="SUPFAM" id="SSF56235">
    <property type="entry name" value="N-terminal nucleophile aminohydrolases (Ntn hydrolases)"/>
    <property type="match status" value="1"/>
</dbReference>
<dbReference type="GO" id="GO:0016811">
    <property type="term" value="F:hydrolase activity, acting on carbon-nitrogen (but not peptide) bonds, in linear amides"/>
    <property type="evidence" value="ECO:0007669"/>
    <property type="project" value="InterPro"/>
</dbReference>
<keyword evidence="6" id="KW-0106">Calcium</keyword>
<dbReference type="PANTHER" id="PTHR34218:SF3">
    <property type="entry name" value="ACYL-HOMOSERINE LACTONE ACYLASE PVDQ"/>
    <property type="match status" value="1"/>
</dbReference>
<keyword evidence="4" id="KW-0865">Zymogen</keyword>
<comment type="caution">
    <text evidence="8">The sequence shown here is derived from an EMBL/GenBank/DDBJ whole genome shotgun (WGS) entry which is preliminary data.</text>
</comment>
<feature type="binding site" evidence="6">
    <location>
        <position position="266"/>
    </location>
    <ligand>
        <name>Ca(2+)</name>
        <dbReference type="ChEBI" id="CHEBI:29108"/>
    </ligand>
</feature>
<evidence type="ECO:0000313" key="8">
    <source>
        <dbReference type="EMBL" id="RIV27413.1"/>
    </source>
</evidence>
<dbReference type="Proteomes" id="UP000283523">
    <property type="component" value="Unassembled WGS sequence"/>
</dbReference>
<dbReference type="Gene3D" id="1.10.439.10">
    <property type="entry name" value="Penicillin Amidohydrolase, domain 1"/>
    <property type="match status" value="1"/>
</dbReference>
<evidence type="ECO:0000256" key="1">
    <source>
        <dbReference type="ARBA" id="ARBA00006586"/>
    </source>
</evidence>
<dbReference type="InterPro" id="IPR043146">
    <property type="entry name" value="Penicillin_amidase_N_B-knob"/>
</dbReference>
<dbReference type="PIRSF" id="PIRSF001227">
    <property type="entry name" value="Pen_acylase"/>
    <property type="match status" value="1"/>
</dbReference>
<feature type="binding site" evidence="6">
    <location>
        <position position="265"/>
    </location>
    <ligand>
        <name>Ca(2+)</name>
        <dbReference type="ChEBI" id="CHEBI:29108"/>
    </ligand>
</feature>
<evidence type="ECO:0000256" key="5">
    <source>
        <dbReference type="PIRSR" id="PIRSR001227-1"/>
    </source>
</evidence>
<evidence type="ECO:0000313" key="9">
    <source>
        <dbReference type="Proteomes" id="UP000283523"/>
    </source>
</evidence>
<feature type="active site" description="Nucleophile" evidence="5">
    <location>
        <position position="189"/>
    </location>
</feature>
<evidence type="ECO:0000256" key="4">
    <source>
        <dbReference type="ARBA" id="ARBA00023145"/>
    </source>
</evidence>
<dbReference type="GO" id="GO:0017000">
    <property type="term" value="P:antibiotic biosynthetic process"/>
    <property type="evidence" value="ECO:0007669"/>
    <property type="project" value="InterPro"/>
</dbReference>
<organism evidence="8 9">
    <name type="scientific">Fibrisoma montanum</name>
    <dbReference type="NCBI Taxonomy" id="2305895"/>
    <lineage>
        <taxon>Bacteria</taxon>
        <taxon>Pseudomonadati</taxon>
        <taxon>Bacteroidota</taxon>
        <taxon>Cytophagia</taxon>
        <taxon>Cytophagales</taxon>
        <taxon>Spirosomataceae</taxon>
        <taxon>Fibrisoma</taxon>
    </lineage>
</organism>
<sequence>MRLPVFLFCGLLLSLFAQRLSAQPIQTDRIQIVRDTFGVAHIFAPTDAEVAYGLAWANAEDGFATMQQLYLIAKGRAGRHQGVGGALYDFTRQAFHVPQLVQERYEKDQSPAFRRYVDGYVQGLNAYAATHPKEVLDKQLFPMTGADVLQGYVMATLQEQGLIGQVGRVFGAGFDTVRNQPANLPGRGSNGLALARKWSTDGQTTRLLINPHQPLSGTGSVYEVHLCSDEGLNVHGGLWHGSMNAGTFANEHLALMTTTNGLDFVDVYQLRVNPANARQYWFDGAWRELQPERIRVKTKIWKFLKINLKRTIYQSVYGPAFRTKTGLFALRCGGAMRIGIAEQLYRMNKARNFSEFKRAANQFPFENFVYADKSDTIFLVNNGLVPRRNPAYAWRATLPGDTSATLWTDFHAIDDLVWYLNPRAGYLYNTNNTAFRATDSTENRQPRHYPAYFGERHTVQNNRALRLERLMHESGPTLSDEAFRRLKYDVQLPPDSPSMAFLDDIAQLSESDYPDVADLIRQLRGWDRRCVAESEAAGSLLVLTWYFYSQKGLSNFSRLNRYDTDTYLSGLRFTKAYLNRHFRKPSVPMGELLRYRRGSVDLPLFGYPDVLAAVTPMPGKDGVFTPVQGDGFVMFVSFGPTGVSLETSQAYGNSNNPGSPHYTDQMNLYVQRRTKTMTLNRAEVMRKAVRTYAPGHRSGRVKSS</sequence>
<feature type="signal peptide" evidence="7">
    <location>
        <begin position="1"/>
        <end position="22"/>
    </location>
</feature>
<dbReference type="Gene3D" id="3.60.20.10">
    <property type="entry name" value="Glutamine Phosphoribosylpyrophosphate, subunit 1, domain 1"/>
    <property type="match status" value="1"/>
</dbReference>
<dbReference type="Gene3D" id="1.10.1400.10">
    <property type="match status" value="1"/>
</dbReference>
<dbReference type="InterPro" id="IPR002692">
    <property type="entry name" value="S45"/>
</dbReference>
<protein>
    <submittedName>
        <fullName evidence="8">Acylase</fullName>
    </submittedName>
</protein>
<name>A0A418MJ87_9BACT</name>
<dbReference type="RefSeq" id="WP_119666264.1">
    <property type="nucleotide sequence ID" value="NZ_QXED01000001.1"/>
</dbReference>
<keyword evidence="9" id="KW-1185">Reference proteome</keyword>
<keyword evidence="3" id="KW-0378">Hydrolase</keyword>
<dbReference type="Gene3D" id="2.30.120.10">
    <property type="match status" value="1"/>
</dbReference>
<dbReference type="AlphaFoldDB" id="A0A418MJ87"/>
<feature type="chain" id="PRO_5018998933" evidence="7">
    <location>
        <begin position="23"/>
        <end position="704"/>
    </location>
</feature>
<reference evidence="8 9" key="1">
    <citation type="submission" date="2018-08" db="EMBL/GenBank/DDBJ databases">
        <title>Fibrisoma montanum sp. nov., isolated from Danxia mountain soil.</title>
        <authorList>
            <person name="Huang Y."/>
        </authorList>
    </citation>
    <scope>NUCLEOTIDE SEQUENCE [LARGE SCALE GENOMIC DNA]</scope>
    <source>
        <strain evidence="8 9">HYT19</strain>
    </source>
</reference>
<keyword evidence="6" id="KW-0479">Metal-binding</keyword>
<dbReference type="InterPro" id="IPR043147">
    <property type="entry name" value="Penicillin_amidase_A-knob"/>
</dbReference>
<evidence type="ECO:0000256" key="6">
    <source>
        <dbReference type="PIRSR" id="PIRSR001227-2"/>
    </source>
</evidence>
<dbReference type="InterPro" id="IPR029055">
    <property type="entry name" value="Ntn_hydrolases_N"/>
</dbReference>
<dbReference type="PANTHER" id="PTHR34218">
    <property type="entry name" value="PEPTIDASE S45 PENICILLIN AMIDASE"/>
    <property type="match status" value="1"/>
</dbReference>
<gene>
    <name evidence="8" type="ORF">DYU11_03660</name>
</gene>
<dbReference type="OrthoDB" id="9759796at2"/>
<dbReference type="InterPro" id="IPR014395">
    <property type="entry name" value="Pen/GL7ACA/AHL_acylase"/>
</dbReference>
<dbReference type="EMBL" id="QXED01000001">
    <property type="protein sequence ID" value="RIV27413.1"/>
    <property type="molecule type" value="Genomic_DNA"/>
</dbReference>
<evidence type="ECO:0000256" key="3">
    <source>
        <dbReference type="ARBA" id="ARBA00022801"/>
    </source>
</evidence>
<comment type="cofactor">
    <cofactor evidence="6">
        <name>Ca(2+)</name>
        <dbReference type="ChEBI" id="CHEBI:29108"/>
    </cofactor>
    <text evidence="6">Binds 1 Ca(2+) ion per dimer.</text>
</comment>